<evidence type="ECO:0000313" key="1">
    <source>
        <dbReference type="EMBL" id="CUO43212.1"/>
    </source>
</evidence>
<organism evidence="1 2">
    <name type="scientific">Clostridium disporicum</name>
    <dbReference type="NCBI Taxonomy" id="84024"/>
    <lineage>
        <taxon>Bacteria</taxon>
        <taxon>Bacillati</taxon>
        <taxon>Bacillota</taxon>
        <taxon>Clostridia</taxon>
        <taxon>Eubacteriales</taxon>
        <taxon>Clostridiaceae</taxon>
        <taxon>Clostridium</taxon>
    </lineage>
</organism>
<sequence length="61" mass="7604">MKAWESMTNAERAEQTYRDLRLRQERRRAGVREADNFMFNNILKAKRNRDKITAKKYRQRW</sequence>
<accession>A0A174EYN7</accession>
<gene>
    <name evidence="1" type="ORF">ERS852470_02329</name>
</gene>
<dbReference type="Proteomes" id="UP000095558">
    <property type="component" value="Unassembled WGS sequence"/>
</dbReference>
<proteinExistence type="predicted"/>
<dbReference type="EMBL" id="CYZV01000024">
    <property type="protein sequence ID" value="CUO43212.1"/>
    <property type="molecule type" value="Genomic_DNA"/>
</dbReference>
<reference evidence="1 2" key="1">
    <citation type="submission" date="2015-09" db="EMBL/GenBank/DDBJ databases">
        <authorList>
            <consortium name="Pathogen Informatics"/>
        </authorList>
    </citation>
    <scope>NUCLEOTIDE SEQUENCE [LARGE SCALE GENOMIC DNA]</scope>
    <source>
        <strain evidence="1 2">2789STDY5834855</strain>
    </source>
</reference>
<evidence type="ECO:0000313" key="2">
    <source>
        <dbReference type="Proteomes" id="UP000095558"/>
    </source>
</evidence>
<dbReference type="RefSeq" id="WP_055277038.1">
    <property type="nucleotide sequence ID" value="NZ_CYZV01000024.1"/>
</dbReference>
<protein>
    <submittedName>
        <fullName evidence="1">Uncharacterized protein</fullName>
    </submittedName>
</protein>
<dbReference type="AlphaFoldDB" id="A0A174EYN7"/>
<name>A0A174EYN7_9CLOT</name>